<accession>A0A1C5IR06</accession>
<dbReference type="Proteomes" id="UP000198226">
    <property type="component" value="Chromosome I"/>
</dbReference>
<sequence length="43" mass="4799">MTAPTITRRTTATRPRPLTDEATTAFRANVADYLAHRAARLSR</sequence>
<name>A0A1C5IR06_9ACTN</name>
<feature type="region of interest" description="Disordered" evidence="1">
    <location>
        <begin position="1"/>
        <end position="23"/>
    </location>
</feature>
<reference evidence="3" key="1">
    <citation type="submission" date="2016-06" db="EMBL/GenBank/DDBJ databases">
        <authorList>
            <person name="Varghese N."/>
            <person name="Submissions Spin"/>
        </authorList>
    </citation>
    <scope>NUCLEOTIDE SEQUENCE [LARGE SCALE GENOMIC DNA]</scope>
    <source>
        <strain evidence="3">DSM 44983</strain>
    </source>
</reference>
<dbReference type="RefSeq" id="WP_269458982.1">
    <property type="nucleotide sequence ID" value="NZ_LRMV01000054.1"/>
</dbReference>
<dbReference type="EMBL" id="LT607752">
    <property type="protein sequence ID" value="SCG60752.1"/>
    <property type="molecule type" value="Genomic_DNA"/>
</dbReference>
<keyword evidence="3" id="KW-1185">Reference proteome</keyword>
<protein>
    <submittedName>
        <fullName evidence="2">Uncharacterized protein</fullName>
    </submittedName>
</protein>
<evidence type="ECO:0000313" key="2">
    <source>
        <dbReference type="EMBL" id="SCG60752.1"/>
    </source>
</evidence>
<evidence type="ECO:0000313" key="3">
    <source>
        <dbReference type="Proteomes" id="UP000198226"/>
    </source>
</evidence>
<feature type="compositionally biased region" description="Low complexity" evidence="1">
    <location>
        <begin position="1"/>
        <end position="16"/>
    </location>
</feature>
<dbReference type="AlphaFoldDB" id="A0A1C5IR06"/>
<gene>
    <name evidence="2" type="ORF">GA0070623_2792</name>
</gene>
<organism evidence="2 3">
    <name type="scientific">Micromonospora rifamycinica</name>
    <dbReference type="NCBI Taxonomy" id="291594"/>
    <lineage>
        <taxon>Bacteria</taxon>
        <taxon>Bacillati</taxon>
        <taxon>Actinomycetota</taxon>
        <taxon>Actinomycetes</taxon>
        <taxon>Micromonosporales</taxon>
        <taxon>Micromonosporaceae</taxon>
        <taxon>Micromonospora</taxon>
    </lineage>
</organism>
<proteinExistence type="predicted"/>
<evidence type="ECO:0000256" key="1">
    <source>
        <dbReference type="SAM" id="MobiDB-lite"/>
    </source>
</evidence>